<sequence>MTENQLNQFPTPPASSPGANPEQFTRANPANNHTQTQTPPPAIEVKGVSKFYGSQIGLANANLTLPSGGIVGLMGPNGCGKTTLMKILAGVMQDYEGEVRLFGKTPGAETKAFTSYLPDSSLLADNLTPRAAIRQYQDFFTDFDSAKAYEMVDFFRLPADRKLSAMSKGMREKLQVALIMSRNAHLYLLDEPISGVDPAARDVILRAVISRFNPQAVMLLSTHLINDVESIVSTAVFMSAGQVFLTGDADQLRSTYQTSLDGLFRGMYR</sequence>
<evidence type="ECO:0000256" key="4">
    <source>
        <dbReference type="SAM" id="MobiDB-lite"/>
    </source>
</evidence>
<evidence type="ECO:0000313" key="6">
    <source>
        <dbReference type="EMBL" id="KXB80357.1"/>
    </source>
</evidence>
<evidence type="ECO:0000256" key="2">
    <source>
        <dbReference type="ARBA" id="ARBA00022741"/>
    </source>
</evidence>
<feature type="compositionally biased region" description="Polar residues" evidence="4">
    <location>
        <begin position="22"/>
        <end position="37"/>
    </location>
</feature>
<dbReference type="InterPro" id="IPR003593">
    <property type="entry name" value="AAA+_ATPase"/>
</dbReference>
<keyword evidence="2" id="KW-0547">Nucleotide-binding</keyword>
<dbReference type="CDD" id="cd03230">
    <property type="entry name" value="ABC_DR_subfamily_A"/>
    <property type="match status" value="1"/>
</dbReference>
<dbReference type="GO" id="GO:0016887">
    <property type="term" value="F:ATP hydrolysis activity"/>
    <property type="evidence" value="ECO:0007669"/>
    <property type="project" value="InterPro"/>
</dbReference>
<evidence type="ECO:0000256" key="1">
    <source>
        <dbReference type="ARBA" id="ARBA00022448"/>
    </source>
</evidence>
<dbReference type="InterPro" id="IPR051782">
    <property type="entry name" value="ABC_Transporter_VariousFunc"/>
</dbReference>
<name>A0AB34WYU0_9ACTO</name>
<organism evidence="6 7">
    <name type="scientific">Varibaculum cambriense</name>
    <dbReference type="NCBI Taxonomy" id="184870"/>
    <lineage>
        <taxon>Bacteria</taxon>
        <taxon>Bacillati</taxon>
        <taxon>Actinomycetota</taxon>
        <taxon>Actinomycetes</taxon>
        <taxon>Actinomycetales</taxon>
        <taxon>Actinomycetaceae</taxon>
        <taxon>Varibaculum</taxon>
    </lineage>
</organism>
<dbReference type="SMART" id="SM00382">
    <property type="entry name" value="AAA"/>
    <property type="match status" value="1"/>
</dbReference>
<dbReference type="InterPro" id="IPR003439">
    <property type="entry name" value="ABC_transporter-like_ATP-bd"/>
</dbReference>
<dbReference type="Gene3D" id="3.40.50.300">
    <property type="entry name" value="P-loop containing nucleotide triphosphate hydrolases"/>
    <property type="match status" value="1"/>
</dbReference>
<dbReference type="Pfam" id="PF00005">
    <property type="entry name" value="ABC_tran"/>
    <property type="match status" value="1"/>
</dbReference>
<dbReference type="SUPFAM" id="SSF52540">
    <property type="entry name" value="P-loop containing nucleoside triphosphate hydrolases"/>
    <property type="match status" value="1"/>
</dbReference>
<gene>
    <name evidence="6" type="ORF">HMPREF1862_01349</name>
</gene>
<feature type="domain" description="ABC transporter" evidence="5">
    <location>
        <begin position="43"/>
        <end position="265"/>
    </location>
</feature>
<feature type="region of interest" description="Disordered" evidence="4">
    <location>
        <begin position="1"/>
        <end position="42"/>
    </location>
</feature>
<accession>A0AB34WYU0</accession>
<keyword evidence="3 6" id="KW-0067">ATP-binding</keyword>
<evidence type="ECO:0000313" key="7">
    <source>
        <dbReference type="Proteomes" id="UP000070572"/>
    </source>
</evidence>
<dbReference type="Proteomes" id="UP000070572">
    <property type="component" value="Unassembled WGS sequence"/>
</dbReference>
<dbReference type="PANTHER" id="PTHR42939:SF1">
    <property type="entry name" value="ABC TRANSPORTER ATP-BINDING PROTEIN ALBC-RELATED"/>
    <property type="match status" value="1"/>
</dbReference>
<evidence type="ECO:0000256" key="3">
    <source>
        <dbReference type="ARBA" id="ARBA00022840"/>
    </source>
</evidence>
<dbReference type="GO" id="GO:0005524">
    <property type="term" value="F:ATP binding"/>
    <property type="evidence" value="ECO:0007669"/>
    <property type="project" value="UniProtKB-KW"/>
</dbReference>
<dbReference type="PANTHER" id="PTHR42939">
    <property type="entry name" value="ABC TRANSPORTER ATP-BINDING PROTEIN ALBC-RELATED"/>
    <property type="match status" value="1"/>
</dbReference>
<dbReference type="AlphaFoldDB" id="A0AB34WYU0"/>
<evidence type="ECO:0000259" key="5">
    <source>
        <dbReference type="PROSITE" id="PS50893"/>
    </source>
</evidence>
<protein>
    <submittedName>
        <fullName evidence="6">ABC transporter, ATP-binding protein</fullName>
    </submittedName>
</protein>
<dbReference type="EMBL" id="LSDN01000016">
    <property type="protein sequence ID" value="KXB80357.1"/>
    <property type="molecule type" value="Genomic_DNA"/>
</dbReference>
<dbReference type="PROSITE" id="PS50893">
    <property type="entry name" value="ABC_TRANSPORTER_2"/>
    <property type="match status" value="1"/>
</dbReference>
<reference evidence="6 7" key="1">
    <citation type="submission" date="2016-01" db="EMBL/GenBank/DDBJ databases">
        <authorList>
            <person name="Mitreva M."/>
            <person name="Pepin K.H."/>
            <person name="Mihindukulasuriya K.A."/>
            <person name="Fulton R."/>
            <person name="Fronick C."/>
            <person name="O'Laughlin M."/>
            <person name="Miner T."/>
            <person name="Herter B."/>
            <person name="Rosa B.A."/>
            <person name="Cordes M."/>
            <person name="Tomlinson C."/>
            <person name="Wollam A."/>
            <person name="Palsikar V.B."/>
            <person name="Mardis E.R."/>
            <person name="Wilson R.K."/>
        </authorList>
    </citation>
    <scope>NUCLEOTIDE SEQUENCE [LARGE SCALE GENOMIC DNA]</scope>
    <source>
        <strain evidence="6 7">DNF00696</strain>
    </source>
</reference>
<dbReference type="RefSeq" id="WP_082714099.1">
    <property type="nucleotide sequence ID" value="NZ_JAWFWJ010000002.1"/>
</dbReference>
<proteinExistence type="predicted"/>
<keyword evidence="1" id="KW-0813">Transport</keyword>
<dbReference type="InterPro" id="IPR027417">
    <property type="entry name" value="P-loop_NTPase"/>
</dbReference>
<comment type="caution">
    <text evidence="6">The sequence shown here is derived from an EMBL/GenBank/DDBJ whole genome shotgun (WGS) entry which is preliminary data.</text>
</comment>